<sequence>MKGILITGALGQLGSEIATELRRQHGSDRVVLTDVRDHINRDLVEEGPFYKFDVRDGKTLAEIVEKHRIGTIYHLAALLSATAEDRPQEAWDLNLNGLLTVLEVARERGAAVFTPSSIGAFGPTTPRDWTPQDTLQRPTSMYGVTKVAGELLCDYYHFKYGVDTRGLRYPGLISSKTPPGGGTTDYAVDIYYQALQTGRYRCFLKGDTYLDMMYMPDAVRAAISLMEADPSRLRHRNAFNVTAMSFCPEEQAAYIRACLPQFEIDYDVDPVRQAIANSWPNNMEDYAARVEWGWKPEYDLEATTRDMLRVLSQRLEDARYVWSDEG</sequence>
<dbReference type="OrthoDB" id="9779902at2"/>
<dbReference type="Gene3D" id="3.40.50.720">
    <property type="entry name" value="NAD(P)-binding Rossmann-like Domain"/>
    <property type="match status" value="1"/>
</dbReference>
<comment type="similarity">
    <text evidence="1">Belongs to the NAD(P)-dependent epimerase/dehydratase family.</text>
</comment>
<dbReference type="RefSeq" id="WP_076489758.1">
    <property type="nucleotide sequence ID" value="NZ_FTMS01000019.1"/>
</dbReference>
<dbReference type="EMBL" id="FTMS01000019">
    <property type="protein sequence ID" value="SIQ95227.1"/>
    <property type="molecule type" value="Genomic_DNA"/>
</dbReference>
<dbReference type="PANTHER" id="PTHR42687:SF1">
    <property type="entry name" value="L-THREONINE 3-DEHYDROGENASE, MITOCHONDRIAL"/>
    <property type="match status" value="1"/>
</dbReference>
<evidence type="ECO:0000313" key="3">
    <source>
        <dbReference type="EMBL" id="SIQ95227.1"/>
    </source>
</evidence>
<dbReference type="InterPro" id="IPR001509">
    <property type="entry name" value="Epimerase_deHydtase"/>
</dbReference>
<dbReference type="STRING" id="159291.SAMN05920897_11942"/>
<dbReference type="Proteomes" id="UP000186400">
    <property type="component" value="Unassembled WGS sequence"/>
</dbReference>
<dbReference type="GO" id="GO:0008743">
    <property type="term" value="F:L-threonine 3-dehydrogenase activity"/>
    <property type="evidence" value="ECO:0007669"/>
    <property type="project" value="TreeGrafter"/>
</dbReference>
<dbReference type="InterPro" id="IPR036291">
    <property type="entry name" value="NAD(P)-bd_dom_sf"/>
</dbReference>
<proteinExistence type="inferred from homology"/>
<evidence type="ECO:0000313" key="4">
    <source>
        <dbReference type="Proteomes" id="UP000186400"/>
    </source>
</evidence>
<name>A0A1N6WYT6_9SPIO</name>
<dbReference type="GO" id="GO:0006567">
    <property type="term" value="P:L-threonine catabolic process"/>
    <property type="evidence" value="ECO:0007669"/>
    <property type="project" value="TreeGrafter"/>
</dbReference>
<reference evidence="3 4" key="1">
    <citation type="submission" date="2017-01" db="EMBL/GenBank/DDBJ databases">
        <authorList>
            <person name="Mah S.A."/>
            <person name="Swanson W.J."/>
            <person name="Moy G.W."/>
            <person name="Vacquier V.D."/>
        </authorList>
    </citation>
    <scope>NUCLEOTIDE SEQUENCE [LARGE SCALE GENOMIC DNA]</scope>
    <source>
        <strain evidence="3 4">ASpG1</strain>
    </source>
</reference>
<feature type="domain" description="NAD-dependent epimerase/dehydratase" evidence="2">
    <location>
        <begin position="4"/>
        <end position="240"/>
    </location>
</feature>
<gene>
    <name evidence="3" type="ORF">SAMN05920897_11942</name>
</gene>
<evidence type="ECO:0000256" key="1">
    <source>
        <dbReference type="ARBA" id="ARBA00007637"/>
    </source>
</evidence>
<protein>
    <submittedName>
        <fullName evidence="3">L-threonine 3-dehydrogenase</fullName>
    </submittedName>
</protein>
<organism evidence="3 4">
    <name type="scientific">Alkalispirochaeta americana</name>
    <dbReference type="NCBI Taxonomy" id="159291"/>
    <lineage>
        <taxon>Bacteria</taxon>
        <taxon>Pseudomonadati</taxon>
        <taxon>Spirochaetota</taxon>
        <taxon>Spirochaetia</taxon>
        <taxon>Spirochaetales</taxon>
        <taxon>Spirochaetaceae</taxon>
        <taxon>Alkalispirochaeta</taxon>
    </lineage>
</organism>
<dbReference type="PANTHER" id="PTHR42687">
    <property type="entry name" value="L-THREONINE 3-DEHYDROGENASE"/>
    <property type="match status" value="1"/>
</dbReference>
<dbReference type="AlphaFoldDB" id="A0A1N6WYT6"/>
<dbReference type="FunFam" id="3.40.50.720:FF:000077">
    <property type="entry name" value="L-threonine 3-dehydrogenase, mitochondrial"/>
    <property type="match status" value="1"/>
</dbReference>
<evidence type="ECO:0000259" key="2">
    <source>
        <dbReference type="Pfam" id="PF01370"/>
    </source>
</evidence>
<accession>A0A1N6WYT6</accession>
<dbReference type="Pfam" id="PF01370">
    <property type="entry name" value="Epimerase"/>
    <property type="match status" value="1"/>
</dbReference>
<dbReference type="SUPFAM" id="SSF51735">
    <property type="entry name" value="NAD(P)-binding Rossmann-fold domains"/>
    <property type="match status" value="1"/>
</dbReference>
<keyword evidence="4" id="KW-1185">Reference proteome</keyword>
<dbReference type="InterPro" id="IPR051225">
    <property type="entry name" value="NAD(P)_epim/dehydratase"/>
</dbReference>